<dbReference type="RefSeq" id="XP_062641009.1">
    <property type="nucleotide sequence ID" value="XM_062779017.1"/>
</dbReference>
<evidence type="ECO:0000256" key="5">
    <source>
        <dbReference type="ARBA" id="ARBA00022927"/>
    </source>
</evidence>
<dbReference type="EMBL" id="MU853555">
    <property type="protein sequence ID" value="KAK4147638.1"/>
    <property type="molecule type" value="Genomic_DNA"/>
</dbReference>
<gene>
    <name evidence="9" type="ORF">C8A04DRAFT_24185</name>
</gene>
<dbReference type="PANTHER" id="PTHR14957:SF1">
    <property type="entry name" value="UBIQUITIN-LIKE-CONJUGATING ENZYME ATG10"/>
    <property type="match status" value="1"/>
</dbReference>
<evidence type="ECO:0000256" key="2">
    <source>
        <dbReference type="ARBA" id="ARBA00021099"/>
    </source>
</evidence>
<dbReference type="InterPro" id="IPR007135">
    <property type="entry name" value="Atg3/Atg10"/>
</dbReference>
<keyword evidence="4" id="KW-0833">Ubl conjugation pathway</keyword>
<keyword evidence="5" id="KW-0653">Protein transport</keyword>
<evidence type="ECO:0000256" key="1">
    <source>
        <dbReference type="ARBA" id="ARBA00005696"/>
    </source>
</evidence>
<dbReference type="GO" id="GO:0032446">
    <property type="term" value="P:protein modification by small protein conjugation"/>
    <property type="evidence" value="ECO:0007669"/>
    <property type="project" value="TreeGrafter"/>
</dbReference>
<dbReference type="GO" id="GO:0005829">
    <property type="term" value="C:cytosol"/>
    <property type="evidence" value="ECO:0007669"/>
    <property type="project" value="TreeGrafter"/>
</dbReference>
<keyword evidence="5" id="KW-0813">Transport</keyword>
<dbReference type="AlphaFoldDB" id="A0AAN6ZRL1"/>
<dbReference type="Pfam" id="PF03987">
    <property type="entry name" value="Autophagy_act_C"/>
    <property type="match status" value="1"/>
</dbReference>
<evidence type="ECO:0000256" key="4">
    <source>
        <dbReference type="ARBA" id="ARBA00022786"/>
    </source>
</evidence>
<feature type="region of interest" description="Disordered" evidence="8">
    <location>
        <begin position="95"/>
        <end position="114"/>
    </location>
</feature>
<comment type="similarity">
    <text evidence="1">Belongs to the ATG10 family.</text>
</comment>
<dbReference type="Proteomes" id="UP001302676">
    <property type="component" value="Unassembled WGS sequence"/>
</dbReference>
<evidence type="ECO:0000256" key="6">
    <source>
        <dbReference type="ARBA" id="ARBA00023006"/>
    </source>
</evidence>
<reference evidence="9" key="1">
    <citation type="journal article" date="2023" name="Mol. Phylogenet. Evol.">
        <title>Genome-scale phylogeny and comparative genomics of the fungal order Sordariales.</title>
        <authorList>
            <person name="Hensen N."/>
            <person name="Bonometti L."/>
            <person name="Westerberg I."/>
            <person name="Brannstrom I.O."/>
            <person name="Guillou S."/>
            <person name="Cros-Aarteil S."/>
            <person name="Calhoun S."/>
            <person name="Haridas S."/>
            <person name="Kuo A."/>
            <person name="Mondo S."/>
            <person name="Pangilinan J."/>
            <person name="Riley R."/>
            <person name="LaButti K."/>
            <person name="Andreopoulos B."/>
            <person name="Lipzen A."/>
            <person name="Chen C."/>
            <person name="Yan M."/>
            <person name="Daum C."/>
            <person name="Ng V."/>
            <person name="Clum A."/>
            <person name="Steindorff A."/>
            <person name="Ohm R.A."/>
            <person name="Martin F."/>
            <person name="Silar P."/>
            <person name="Natvig D.O."/>
            <person name="Lalanne C."/>
            <person name="Gautier V."/>
            <person name="Ament-Velasquez S.L."/>
            <person name="Kruys A."/>
            <person name="Hutchinson M.I."/>
            <person name="Powell A.J."/>
            <person name="Barry K."/>
            <person name="Miller A.N."/>
            <person name="Grigoriev I.V."/>
            <person name="Debuchy R."/>
            <person name="Gladieux P."/>
            <person name="Hiltunen Thoren M."/>
            <person name="Johannesson H."/>
        </authorList>
    </citation>
    <scope>NUCLEOTIDE SEQUENCE</scope>
    <source>
        <strain evidence="9">CBS 141.50</strain>
    </source>
</reference>
<comment type="caution">
    <text evidence="9">The sequence shown here is derived from an EMBL/GenBank/DDBJ whole genome shotgun (WGS) entry which is preliminary data.</text>
</comment>
<protein>
    <recommendedName>
        <fullName evidence="2">Ubiquitin-like-conjugating enzyme ATG10</fullName>
    </recommendedName>
    <alternativeName>
        <fullName evidence="7">Autophagy-related protein 10</fullName>
    </alternativeName>
</protein>
<name>A0AAN6ZRL1_9PEZI</name>
<reference evidence="9" key="2">
    <citation type="submission" date="2023-05" db="EMBL/GenBank/DDBJ databases">
        <authorList>
            <consortium name="Lawrence Berkeley National Laboratory"/>
            <person name="Steindorff A."/>
            <person name="Hensen N."/>
            <person name="Bonometti L."/>
            <person name="Westerberg I."/>
            <person name="Brannstrom I.O."/>
            <person name="Guillou S."/>
            <person name="Cros-Aarteil S."/>
            <person name="Calhoun S."/>
            <person name="Haridas S."/>
            <person name="Kuo A."/>
            <person name="Mondo S."/>
            <person name="Pangilinan J."/>
            <person name="Riley R."/>
            <person name="Labutti K."/>
            <person name="Andreopoulos B."/>
            <person name="Lipzen A."/>
            <person name="Chen C."/>
            <person name="Yanf M."/>
            <person name="Daum C."/>
            <person name="Ng V."/>
            <person name="Clum A."/>
            <person name="Ohm R."/>
            <person name="Martin F."/>
            <person name="Silar P."/>
            <person name="Natvig D."/>
            <person name="Lalanne C."/>
            <person name="Gautier V."/>
            <person name="Ament-Velasquez S.L."/>
            <person name="Kruys A."/>
            <person name="Hutchinson M.I."/>
            <person name="Powell A.J."/>
            <person name="Barry K."/>
            <person name="Miller A.N."/>
            <person name="Grigoriev I.V."/>
            <person name="Debuchy R."/>
            <person name="Gladieux P."/>
            <person name="Thoren M.H."/>
            <person name="Johannesson H."/>
        </authorList>
    </citation>
    <scope>NUCLEOTIDE SEQUENCE</scope>
    <source>
        <strain evidence="9">CBS 141.50</strain>
    </source>
</reference>
<keyword evidence="10" id="KW-1185">Reference proteome</keyword>
<keyword evidence="3" id="KW-0808">Transferase</keyword>
<evidence type="ECO:0000313" key="9">
    <source>
        <dbReference type="EMBL" id="KAK4147638.1"/>
    </source>
</evidence>
<evidence type="ECO:0000256" key="7">
    <source>
        <dbReference type="ARBA" id="ARBA00029833"/>
    </source>
</evidence>
<sequence>MPQYQASLSTPHLTPESFAEVCDHFDRRYCQSRLGSTLRQRWKLRQRTALQVFSGTFGGFTVGPGYRYLQIVRSLAEDNAGRDGDMAELLGGFSFEERTRGNQGGDEGEGGDDEMMRAEEDDQEAIVTMPPQDTAPRHGQVVYEIHYHPTYSAPCLWFNLHGLPDGENPLSIDTVFSRLVPSQYWPGLQGGIGGISMDHHPVTGEPSFFVHPCYLADAMDGFPDLTEQNYLVRWLGLVGGCVGLWVPMQMIVDSEPEEKWS</sequence>
<evidence type="ECO:0000313" key="10">
    <source>
        <dbReference type="Proteomes" id="UP001302676"/>
    </source>
</evidence>
<dbReference type="GO" id="GO:0000422">
    <property type="term" value="P:autophagy of mitochondrion"/>
    <property type="evidence" value="ECO:0007669"/>
    <property type="project" value="TreeGrafter"/>
</dbReference>
<accession>A0AAN6ZRL1</accession>
<evidence type="ECO:0000256" key="3">
    <source>
        <dbReference type="ARBA" id="ARBA00022679"/>
    </source>
</evidence>
<keyword evidence="6" id="KW-0072">Autophagy</keyword>
<dbReference type="GO" id="GO:0015031">
    <property type="term" value="P:protein transport"/>
    <property type="evidence" value="ECO:0007669"/>
    <property type="project" value="UniProtKB-KW"/>
</dbReference>
<proteinExistence type="inferred from homology"/>
<dbReference type="PANTHER" id="PTHR14957">
    <property type="entry name" value="UBIQUITIN-LIKE-CONJUGATING ENZYME ATG10"/>
    <property type="match status" value="1"/>
</dbReference>
<dbReference type="GO" id="GO:0061651">
    <property type="term" value="F:Atg12 conjugating enzyme activity"/>
    <property type="evidence" value="ECO:0007669"/>
    <property type="project" value="TreeGrafter"/>
</dbReference>
<dbReference type="GO" id="GO:0000045">
    <property type="term" value="P:autophagosome assembly"/>
    <property type="evidence" value="ECO:0007669"/>
    <property type="project" value="TreeGrafter"/>
</dbReference>
<dbReference type="GeneID" id="87815630"/>
<dbReference type="Gene3D" id="3.30.1460.50">
    <property type="match status" value="1"/>
</dbReference>
<organism evidence="9 10">
    <name type="scientific">Dichotomopilus funicola</name>
    <dbReference type="NCBI Taxonomy" id="1934379"/>
    <lineage>
        <taxon>Eukaryota</taxon>
        <taxon>Fungi</taxon>
        <taxon>Dikarya</taxon>
        <taxon>Ascomycota</taxon>
        <taxon>Pezizomycotina</taxon>
        <taxon>Sordariomycetes</taxon>
        <taxon>Sordariomycetidae</taxon>
        <taxon>Sordariales</taxon>
        <taxon>Chaetomiaceae</taxon>
        <taxon>Dichotomopilus</taxon>
    </lineage>
</organism>
<evidence type="ECO:0000256" key="8">
    <source>
        <dbReference type="SAM" id="MobiDB-lite"/>
    </source>
</evidence>